<name>A0A699R9H4_TANCI</name>
<protein>
    <submittedName>
        <fullName evidence="1">Uncharacterized protein</fullName>
    </submittedName>
</protein>
<gene>
    <name evidence="1" type="ORF">Tci_853938</name>
</gene>
<proteinExistence type="predicted"/>
<comment type="caution">
    <text evidence="1">The sequence shown here is derived from an EMBL/GenBank/DDBJ whole genome shotgun (WGS) entry which is preliminary data.</text>
</comment>
<sequence length="147" mass="16679">MEDMMLELVEGCRQKEFYCMHNNVDDLIESALNSKLLSINLKSQRLNKKKQEVKNIVEQLTKCGTSIAKSLQNFRVKKSCISLNNTCQISSVHAITPVLPIEEPKYSLSMRHEHLSTIPETESDEVIKSSAKNLLPIPSEYEVTSKV</sequence>
<dbReference type="AlphaFoldDB" id="A0A699R9H4"/>
<dbReference type="EMBL" id="BKCJ011082116">
    <property type="protein sequence ID" value="GFC81968.1"/>
    <property type="molecule type" value="Genomic_DNA"/>
</dbReference>
<feature type="non-terminal residue" evidence="1">
    <location>
        <position position="147"/>
    </location>
</feature>
<accession>A0A699R9H4</accession>
<reference evidence="1" key="1">
    <citation type="journal article" date="2019" name="Sci. Rep.">
        <title>Draft genome of Tanacetum cinerariifolium, the natural source of mosquito coil.</title>
        <authorList>
            <person name="Yamashiro T."/>
            <person name="Shiraishi A."/>
            <person name="Satake H."/>
            <person name="Nakayama K."/>
        </authorList>
    </citation>
    <scope>NUCLEOTIDE SEQUENCE</scope>
</reference>
<organism evidence="1">
    <name type="scientific">Tanacetum cinerariifolium</name>
    <name type="common">Dalmatian daisy</name>
    <name type="synonym">Chrysanthemum cinerariifolium</name>
    <dbReference type="NCBI Taxonomy" id="118510"/>
    <lineage>
        <taxon>Eukaryota</taxon>
        <taxon>Viridiplantae</taxon>
        <taxon>Streptophyta</taxon>
        <taxon>Embryophyta</taxon>
        <taxon>Tracheophyta</taxon>
        <taxon>Spermatophyta</taxon>
        <taxon>Magnoliopsida</taxon>
        <taxon>eudicotyledons</taxon>
        <taxon>Gunneridae</taxon>
        <taxon>Pentapetalae</taxon>
        <taxon>asterids</taxon>
        <taxon>campanulids</taxon>
        <taxon>Asterales</taxon>
        <taxon>Asteraceae</taxon>
        <taxon>Asteroideae</taxon>
        <taxon>Anthemideae</taxon>
        <taxon>Anthemidinae</taxon>
        <taxon>Tanacetum</taxon>
    </lineage>
</organism>
<evidence type="ECO:0000313" key="1">
    <source>
        <dbReference type="EMBL" id="GFC81968.1"/>
    </source>
</evidence>